<gene>
    <name evidence="2" type="ORF">METZ01_LOCUS422003</name>
</gene>
<dbReference type="SUPFAM" id="SSF56399">
    <property type="entry name" value="ADP-ribosylation"/>
    <property type="match status" value="1"/>
</dbReference>
<evidence type="ECO:0000256" key="1">
    <source>
        <dbReference type="SAM" id="MobiDB-lite"/>
    </source>
</evidence>
<dbReference type="InterPro" id="IPR002745">
    <property type="entry name" value="Ptrans_KptA/Tpt1"/>
</dbReference>
<accession>A0A382XE84</accession>
<evidence type="ECO:0008006" key="3">
    <source>
        <dbReference type="Google" id="ProtNLM"/>
    </source>
</evidence>
<dbReference type="PANTHER" id="PTHR12684:SF2">
    <property type="entry name" value="TRNA 2'-PHOSPHOTRANSFERASE 1"/>
    <property type="match status" value="1"/>
</dbReference>
<name>A0A382XE84_9ZZZZ</name>
<dbReference type="GO" id="GO:0000215">
    <property type="term" value="F:tRNA 2'-phosphotransferase activity"/>
    <property type="evidence" value="ECO:0007669"/>
    <property type="project" value="TreeGrafter"/>
</dbReference>
<dbReference type="Gene3D" id="1.10.10.970">
    <property type="entry name" value="RNA 2'-phosphotransferase, Tpt1/KptA family, N-terminal domain"/>
    <property type="match status" value="1"/>
</dbReference>
<dbReference type="PANTHER" id="PTHR12684">
    <property type="entry name" value="PUTATIVE PHOSPHOTRANSFERASE"/>
    <property type="match status" value="1"/>
</dbReference>
<protein>
    <recommendedName>
        <fullName evidence="3">RNA 2'-phosphotransferase</fullName>
    </recommendedName>
</protein>
<dbReference type="GO" id="GO:0006388">
    <property type="term" value="P:tRNA splicing, via endonucleolytic cleavage and ligation"/>
    <property type="evidence" value="ECO:0007669"/>
    <property type="project" value="TreeGrafter"/>
</dbReference>
<feature type="non-terminal residue" evidence="2">
    <location>
        <position position="207"/>
    </location>
</feature>
<dbReference type="EMBL" id="UINC01166930">
    <property type="protein sequence ID" value="SVD69149.1"/>
    <property type="molecule type" value="Genomic_DNA"/>
</dbReference>
<proteinExistence type="predicted"/>
<dbReference type="Pfam" id="PF01885">
    <property type="entry name" value="PTS_2-RNA"/>
    <property type="match status" value="1"/>
</dbReference>
<feature type="region of interest" description="Disordered" evidence="1">
    <location>
        <begin position="169"/>
        <end position="207"/>
    </location>
</feature>
<sequence length="207" mass="23191">MSLILRHRPDEFGLNMDKFGFIPIDEVVEAVQQRYSAVDEEDIRNLIETSRQHRFEIVDDRVRALYGHSFFVEMDGEPMEPPEHLFLCVSSDQGHRMKDEGIRSDDRFYLHMSPTREVAEARAGAVDAPCIVEVLAAAAASETGVEFWSRGEVVLTQHEIGAEFVGEIVEIEAPPASDRDEDGGDRPRRRQGGGRGRSEGGPPRGSR</sequence>
<organism evidence="2">
    <name type="scientific">marine metagenome</name>
    <dbReference type="NCBI Taxonomy" id="408172"/>
    <lineage>
        <taxon>unclassified sequences</taxon>
        <taxon>metagenomes</taxon>
        <taxon>ecological metagenomes</taxon>
    </lineage>
</organism>
<dbReference type="InterPro" id="IPR042080">
    <property type="entry name" value="RNA_2'-PTrans_N"/>
</dbReference>
<evidence type="ECO:0000313" key="2">
    <source>
        <dbReference type="EMBL" id="SVD69149.1"/>
    </source>
</evidence>
<dbReference type="AlphaFoldDB" id="A0A382XE84"/>
<reference evidence="2" key="1">
    <citation type="submission" date="2018-05" db="EMBL/GenBank/DDBJ databases">
        <authorList>
            <person name="Lanie J.A."/>
            <person name="Ng W.-L."/>
            <person name="Kazmierczak K.M."/>
            <person name="Andrzejewski T.M."/>
            <person name="Davidsen T.M."/>
            <person name="Wayne K.J."/>
            <person name="Tettelin H."/>
            <person name="Glass J.I."/>
            <person name="Rusch D."/>
            <person name="Podicherti R."/>
            <person name="Tsui H.-C.T."/>
            <person name="Winkler M.E."/>
        </authorList>
    </citation>
    <scope>NUCLEOTIDE SEQUENCE</scope>
</reference>